<dbReference type="PANTHER" id="PTHR47332">
    <property type="entry name" value="SET DOMAIN-CONTAINING PROTEIN 5"/>
    <property type="match status" value="1"/>
</dbReference>
<protein>
    <recommendedName>
        <fullName evidence="2">SET domain-containing protein</fullName>
    </recommendedName>
</protein>
<dbReference type="InterPro" id="IPR046341">
    <property type="entry name" value="SET_dom_sf"/>
</dbReference>
<evidence type="ECO:0000259" key="2">
    <source>
        <dbReference type="PROSITE" id="PS50280"/>
    </source>
</evidence>
<dbReference type="EMBL" id="ML993579">
    <property type="protein sequence ID" value="KAF2173791.1"/>
    <property type="molecule type" value="Genomic_DNA"/>
</dbReference>
<dbReference type="SMART" id="SM00317">
    <property type="entry name" value="SET"/>
    <property type="match status" value="1"/>
</dbReference>
<feature type="domain" description="SET" evidence="2">
    <location>
        <begin position="6"/>
        <end position="147"/>
    </location>
</feature>
<dbReference type="SUPFAM" id="SSF82199">
    <property type="entry name" value="SET domain"/>
    <property type="match status" value="1"/>
</dbReference>
<dbReference type="PROSITE" id="PS50280">
    <property type="entry name" value="SET"/>
    <property type="match status" value="1"/>
</dbReference>
<dbReference type="Gene3D" id="2.170.270.10">
    <property type="entry name" value="SET domain"/>
    <property type="match status" value="1"/>
</dbReference>
<gene>
    <name evidence="3" type="ORF">M409DRAFT_62048</name>
</gene>
<dbReference type="PANTHER" id="PTHR47332:SF4">
    <property type="entry name" value="SET DOMAIN-CONTAINING PROTEIN 5"/>
    <property type="match status" value="1"/>
</dbReference>
<reference evidence="3" key="1">
    <citation type="journal article" date="2020" name="Stud. Mycol.">
        <title>101 Dothideomycetes genomes: a test case for predicting lifestyles and emergence of pathogens.</title>
        <authorList>
            <person name="Haridas S."/>
            <person name="Albert R."/>
            <person name="Binder M."/>
            <person name="Bloem J."/>
            <person name="Labutti K."/>
            <person name="Salamov A."/>
            <person name="Andreopoulos B."/>
            <person name="Baker S."/>
            <person name="Barry K."/>
            <person name="Bills G."/>
            <person name="Bluhm B."/>
            <person name="Cannon C."/>
            <person name="Castanera R."/>
            <person name="Culley D."/>
            <person name="Daum C."/>
            <person name="Ezra D."/>
            <person name="Gonzalez J."/>
            <person name="Henrissat B."/>
            <person name="Kuo A."/>
            <person name="Liang C."/>
            <person name="Lipzen A."/>
            <person name="Lutzoni F."/>
            <person name="Magnuson J."/>
            <person name="Mondo S."/>
            <person name="Nolan M."/>
            <person name="Ohm R."/>
            <person name="Pangilinan J."/>
            <person name="Park H.-J."/>
            <person name="Ramirez L."/>
            <person name="Alfaro M."/>
            <person name="Sun H."/>
            <person name="Tritt A."/>
            <person name="Yoshinaga Y."/>
            <person name="Zwiers L.-H."/>
            <person name="Turgeon B."/>
            <person name="Goodwin S."/>
            <person name="Spatafora J."/>
            <person name="Crous P."/>
            <person name="Grigoriev I."/>
        </authorList>
    </citation>
    <scope>NUCLEOTIDE SEQUENCE</scope>
    <source>
        <strain evidence="3">ATCC 36951</strain>
    </source>
</reference>
<dbReference type="AlphaFoldDB" id="A0A6A6D315"/>
<dbReference type="CDD" id="cd20071">
    <property type="entry name" value="SET_SMYD"/>
    <property type="match status" value="1"/>
</dbReference>
<dbReference type="Pfam" id="PF00856">
    <property type="entry name" value="SET"/>
    <property type="match status" value="1"/>
</dbReference>
<accession>A0A6A6D315</accession>
<dbReference type="OrthoDB" id="265717at2759"/>
<keyword evidence="4" id="KW-1185">Reference proteome</keyword>
<dbReference type="GeneID" id="54568270"/>
<proteinExistence type="predicted"/>
<feature type="region of interest" description="Disordered" evidence="1">
    <location>
        <begin position="266"/>
        <end position="294"/>
    </location>
</feature>
<evidence type="ECO:0000313" key="3">
    <source>
        <dbReference type="EMBL" id="KAF2173791.1"/>
    </source>
</evidence>
<dbReference type="InterPro" id="IPR001214">
    <property type="entry name" value="SET_dom"/>
</dbReference>
<evidence type="ECO:0000313" key="4">
    <source>
        <dbReference type="Proteomes" id="UP000799537"/>
    </source>
</evidence>
<organism evidence="3 4">
    <name type="scientific">Zasmidium cellare ATCC 36951</name>
    <dbReference type="NCBI Taxonomy" id="1080233"/>
    <lineage>
        <taxon>Eukaryota</taxon>
        <taxon>Fungi</taxon>
        <taxon>Dikarya</taxon>
        <taxon>Ascomycota</taxon>
        <taxon>Pezizomycotina</taxon>
        <taxon>Dothideomycetes</taxon>
        <taxon>Dothideomycetidae</taxon>
        <taxon>Mycosphaerellales</taxon>
        <taxon>Mycosphaerellaceae</taxon>
        <taxon>Zasmidium</taxon>
    </lineage>
</organism>
<name>A0A6A6D315_ZASCE</name>
<sequence length="306" mass="34344">MDSKGAPYTLKDMPGKGKGLVASDQLLRGTCVIDEAALFTTESLQNPAAIERDLGGIVKSLPKKDQTSFLSLHNNYPGKNAFSNIVRSNGYPLGPSSEIGGIFLETARINHSCQPNAQHAWNEKLQRTQVHAVRDIEEGEEITLSYTYFGFDCGCHACSLPSYEQKVSDERLKRAQRLDEAIGDSKRVRYSPEKALNDCHALQQIYEEEQIFDLRLPRLYYDAFQICAMHSDQARASIFARRARETRIICEGRGSGEAAELEKLASHPEKFQNSGVTTRWKSRADDVPQDSDSTSFEKWLWKDSCA</sequence>
<dbReference type="RefSeq" id="XP_033674680.1">
    <property type="nucleotide sequence ID" value="XM_033814998.1"/>
</dbReference>
<dbReference type="InterPro" id="IPR053185">
    <property type="entry name" value="SET_domain_protein"/>
</dbReference>
<evidence type="ECO:0000256" key="1">
    <source>
        <dbReference type="SAM" id="MobiDB-lite"/>
    </source>
</evidence>
<dbReference type="Proteomes" id="UP000799537">
    <property type="component" value="Unassembled WGS sequence"/>
</dbReference>